<keyword evidence="3" id="KW-1185">Reference proteome</keyword>
<evidence type="ECO:0000256" key="1">
    <source>
        <dbReference type="SAM" id="MobiDB-lite"/>
    </source>
</evidence>
<feature type="region of interest" description="Disordered" evidence="1">
    <location>
        <begin position="10"/>
        <end position="97"/>
    </location>
</feature>
<feature type="compositionally biased region" description="Basic and acidic residues" evidence="1">
    <location>
        <begin position="31"/>
        <end position="41"/>
    </location>
</feature>
<feature type="compositionally biased region" description="Basic and acidic residues" evidence="1">
    <location>
        <begin position="57"/>
        <end position="68"/>
    </location>
</feature>
<name>A0A395T116_9HYPO</name>
<protein>
    <submittedName>
        <fullName evidence="2">Uncharacterized protein</fullName>
    </submittedName>
</protein>
<accession>A0A395T116</accession>
<reference evidence="2 3" key="1">
    <citation type="journal article" date="2018" name="PLoS Pathog.">
        <title>Evolution of structural diversity of trichothecenes, a family of toxins produced by plant pathogenic and entomopathogenic fungi.</title>
        <authorList>
            <person name="Proctor R.H."/>
            <person name="McCormick S.P."/>
            <person name="Kim H.S."/>
            <person name="Cardoza R.E."/>
            <person name="Stanley A.M."/>
            <person name="Lindo L."/>
            <person name="Kelly A."/>
            <person name="Brown D.W."/>
            <person name="Lee T."/>
            <person name="Vaughan M.M."/>
            <person name="Alexander N.J."/>
            <person name="Busman M."/>
            <person name="Gutierrez S."/>
        </authorList>
    </citation>
    <scope>NUCLEOTIDE SEQUENCE [LARGE SCALE GENOMIC DNA]</scope>
    <source>
        <strain evidence="2 3">NRRL 20695</strain>
    </source>
</reference>
<feature type="compositionally biased region" description="Polar residues" evidence="1">
    <location>
        <begin position="79"/>
        <end position="93"/>
    </location>
</feature>
<dbReference type="EMBL" id="PXOG01000080">
    <property type="protein sequence ID" value="RGP78049.1"/>
    <property type="molecule type" value="Genomic_DNA"/>
</dbReference>
<evidence type="ECO:0000313" key="3">
    <source>
        <dbReference type="Proteomes" id="UP000266234"/>
    </source>
</evidence>
<organism evidence="2 3">
    <name type="scientific">Fusarium longipes</name>
    <dbReference type="NCBI Taxonomy" id="694270"/>
    <lineage>
        <taxon>Eukaryota</taxon>
        <taxon>Fungi</taxon>
        <taxon>Dikarya</taxon>
        <taxon>Ascomycota</taxon>
        <taxon>Pezizomycotina</taxon>
        <taxon>Sordariomycetes</taxon>
        <taxon>Hypocreomycetidae</taxon>
        <taxon>Hypocreales</taxon>
        <taxon>Nectriaceae</taxon>
        <taxon>Fusarium</taxon>
    </lineage>
</organism>
<gene>
    <name evidence="2" type="ORF">FLONG3_3884</name>
</gene>
<dbReference type="Proteomes" id="UP000266234">
    <property type="component" value="Unassembled WGS sequence"/>
</dbReference>
<dbReference type="AlphaFoldDB" id="A0A395T116"/>
<comment type="caution">
    <text evidence="2">The sequence shown here is derived from an EMBL/GenBank/DDBJ whole genome shotgun (WGS) entry which is preliminary data.</text>
</comment>
<sequence>MLLCAQKLAACQSRDRDQITPTVKGDNSKTMGREKQEHETVPDNSTSWDGPKAVRFIKSDHAQGDSRRTTQPKRPVDSIESTPSVGNSRNNNRMAGRRLRTMKRVNYDIRAPEDWLGDFLTEISSPSSIT</sequence>
<proteinExistence type="predicted"/>
<dbReference type="OrthoDB" id="5098852at2759"/>
<evidence type="ECO:0000313" key="2">
    <source>
        <dbReference type="EMBL" id="RGP78049.1"/>
    </source>
</evidence>